<sequence>MSQTLDLLEFRISSGDLVAEIKSRATHVGLNTGLWPGLTFYRFESPAEPEWEEVRELHLCIIAQGKKRITVDETTYHYDPFTYLAISGNKPFCTEIVEASPAMPFLSFGLQLDPDLVREVSADIILERQTTAFAPVGDSSQHLNRSFVSALDRAMMDAILRFLRALDTGSDRRVLAPTYLKEIVYRALQAEQYTRLVERAAAESANNPVAASIAFVNEHLAEPITVSELAERAFMSPSAFSHVFRDVTGKSPYQFVKEMRLNKARELLVEDDSNVTQISKAVGYRSTSHFINEFRDRFGLTPRAFSDALTGAEPVALRSVEHA</sequence>
<accession>A0A561E2Z9</accession>
<name>A0A561E2Z9_9MICO</name>
<reference evidence="5 6" key="1">
    <citation type="submission" date="2019-06" db="EMBL/GenBank/DDBJ databases">
        <title>Sequencing the genomes of 1000 actinobacteria strains.</title>
        <authorList>
            <person name="Klenk H.-P."/>
        </authorList>
    </citation>
    <scope>NUCLEOTIDE SEQUENCE [LARGE SCALE GENOMIC DNA]</scope>
    <source>
        <strain evidence="5 6">DSM 19560</strain>
    </source>
</reference>
<dbReference type="InterPro" id="IPR009594">
    <property type="entry name" value="Tscrpt_reg_HTH_AraC_N"/>
</dbReference>
<evidence type="ECO:0000256" key="2">
    <source>
        <dbReference type="ARBA" id="ARBA00023125"/>
    </source>
</evidence>
<dbReference type="PANTHER" id="PTHR43436:SF1">
    <property type="entry name" value="TRANSCRIPTIONAL REGULATORY PROTEIN"/>
    <property type="match status" value="1"/>
</dbReference>
<dbReference type="Pfam" id="PF12833">
    <property type="entry name" value="HTH_18"/>
    <property type="match status" value="1"/>
</dbReference>
<dbReference type="Gene3D" id="1.10.10.60">
    <property type="entry name" value="Homeodomain-like"/>
    <property type="match status" value="2"/>
</dbReference>
<dbReference type="OrthoDB" id="241790at2"/>
<keyword evidence="2" id="KW-0238">DNA-binding</keyword>
<dbReference type="InterPro" id="IPR009057">
    <property type="entry name" value="Homeodomain-like_sf"/>
</dbReference>
<comment type="caution">
    <text evidence="5">The sequence shown here is derived from an EMBL/GenBank/DDBJ whole genome shotgun (WGS) entry which is preliminary data.</text>
</comment>
<dbReference type="PROSITE" id="PS01124">
    <property type="entry name" value="HTH_ARAC_FAMILY_2"/>
    <property type="match status" value="1"/>
</dbReference>
<keyword evidence="3" id="KW-0804">Transcription</keyword>
<evidence type="ECO:0000256" key="1">
    <source>
        <dbReference type="ARBA" id="ARBA00023015"/>
    </source>
</evidence>
<dbReference type="PANTHER" id="PTHR43436">
    <property type="entry name" value="ARAC-FAMILY TRANSCRIPTIONAL REGULATOR"/>
    <property type="match status" value="1"/>
</dbReference>
<protein>
    <submittedName>
        <fullName evidence="5">AraC family transcriptional regulator</fullName>
    </submittedName>
</protein>
<dbReference type="Proteomes" id="UP000318297">
    <property type="component" value="Unassembled WGS sequence"/>
</dbReference>
<gene>
    <name evidence="5" type="ORF">BKA23_2334</name>
</gene>
<keyword evidence="1" id="KW-0805">Transcription regulation</keyword>
<dbReference type="GO" id="GO:0043565">
    <property type="term" value="F:sequence-specific DNA binding"/>
    <property type="evidence" value="ECO:0007669"/>
    <property type="project" value="InterPro"/>
</dbReference>
<evidence type="ECO:0000259" key="4">
    <source>
        <dbReference type="PROSITE" id="PS01124"/>
    </source>
</evidence>
<dbReference type="SMART" id="SM00342">
    <property type="entry name" value="HTH_ARAC"/>
    <property type="match status" value="1"/>
</dbReference>
<evidence type="ECO:0000256" key="3">
    <source>
        <dbReference type="ARBA" id="ARBA00023163"/>
    </source>
</evidence>
<dbReference type="InterPro" id="IPR018060">
    <property type="entry name" value="HTH_AraC"/>
</dbReference>
<dbReference type="AlphaFoldDB" id="A0A561E2Z9"/>
<dbReference type="SUPFAM" id="SSF46689">
    <property type="entry name" value="Homeodomain-like"/>
    <property type="match status" value="2"/>
</dbReference>
<evidence type="ECO:0000313" key="6">
    <source>
        <dbReference type="Proteomes" id="UP000318297"/>
    </source>
</evidence>
<evidence type="ECO:0000313" key="5">
    <source>
        <dbReference type="EMBL" id="TWE09988.1"/>
    </source>
</evidence>
<feature type="domain" description="HTH araC/xylS-type" evidence="4">
    <location>
        <begin position="210"/>
        <end position="308"/>
    </location>
</feature>
<organism evidence="5 6">
    <name type="scientific">Rudaeicoccus suwonensis</name>
    <dbReference type="NCBI Taxonomy" id="657409"/>
    <lineage>
        <taxon>Bacteria</taxon>
        <taxon>Bacillati</taxon>
        <taxon>Actinomycetota</taxon>
        <taxon>Actinomycetes</taxon>
        <taxon>Micrococcales</taxon>
        <taxon>Dermacoccaceae</taxon>
        <taxon>Rudaeicoccus</taxon>
    </lineage>
</organism>
<dbReference type="EMBL" id="VIVQ01000002">
    <property type="protein sequence ID" value="TWE09988.1"/>
    <property type="molecule type" value="Genomic_DNA"/>
</dbReference>
<dbReference type="GO" id="GO:0003700">
    <property type="term" value="F:DNA-binding transcription factor activity"/>
    <property type="evidence" value="ECO:0007669"/>
    <property type="project" value="InterPro"/>
</dbReference>
<proteinExistence type="predicted"/>
<keyword evidence="6" id="KW-1185">Reference proteome</keyword>
<dbReference type="Pfam" id="PF06719">
    <property type="entry name" value="AraC_N"/>
    <property type="match status" value="1"/>
</dbReference>
<dbReference type="InterPro" id="IPR020449">
    <property type="entry name" value="Tscrpt_reg_AraC-type_HTH"/>
</dbReference>
<dbReference type="PRINTS" id="PR00032">
    <property type="entry name" value="HTHARAC"/>
</dbReference>